<dbReference type="EMBL" id="LNQE01001595">
    <property type="protein sequence ID" value="KUG15034.1"/>
    <property type="molecule type" value="Genomic_DNA"/>
</dbReference>
<feature type="region of interest" description="Disordered" evidence="1">
    <location>
        <begin position="265"/>
        <end position="286"/>
    </location>
</feature>
<evidence type="ECO:0000259" key="3">
    <source>
        <dbReference type="PROSITE" id="PS51379"/>
    </source>
</evidence>
<reference evidence="4" key="1">
    <citation type="journal article" date="2015" name="Proc. Natl. Acad. Sci. U.S.A.">
        <title>Networks of energetic and metabolic interactions define dynamics in microbial communities.</title>
        <authorList>
            <person name="Embree M."/>
            <person name="Liu J.K."/>
            <person name="Al-Bassam M.M."/>
            <person name="Zengler K."/>
        </authorList>
    </citation>
    <scope>NUCLEOTIDE SEQUENCE</scope>
</reference>
<keyword evidence="2" id="KW-1133">Transmembrane helix</keyword>
<dbReference type="InterPro" id="IPR017896">
    <property type="entry name" value="4Fe4S_Fe-S-bd"/>
</dbReference>
<dbReference type="PANTHER" id="PTHR42827">
    <property type="entry name" value="IRON-SULFUR CLUSTER-BINDING PROTEIN-RELATED"/>
    <property type="match status" value="1"/>
</dbReference>
<protein>
    <submittedName>
        <fullName evidence="4">Iron-sulfur cluster-binding protein</fullName>
    </submittedName>
</protein>
<dbReference type="InterPro" id="IPR017900">
    <property type="entry name" value="4Fe4S_Fe_S_CS"/>
</dbReference>
<feature type="domain" description="4Fe-4S ferredoxin-type" evidence="3">
    <location>
        <begin position="209"/>
        <end position="238"/>
    </location>
</feature>
<feature type="compositionally biased region" description="Polar residues" evidence="1">
    <location>
        <begin position="271"/>
        <end position="286"/>
    </location>
</feature>
<evidence type="ECO:0000313" key="4">
    <source>
        <dbReference type="EMBL" id="KUG15034.1"/>
    </source>
</evidence>
<dbReference type="PROSITE" id="PS00198">
    <property type="entry name" value="4FE4S_FER_1"/>
    <property type="match status" value="1"/>
</dbReference>
<keyword evidence="2" id="KW-0472">Membrane</keyword>
<feature type="domain" description="4Fe-4S ferredoxin-type" evidence="3">
    <location>
        <begin position="167"/>
        <end position="196"/>
    </location>
</feature>
<gene>
    <name evidence="4" type="ORF">ASZ90_015347</name>
</gene>
<evidence type="ECO:0000256" key="1">
    <source>
        <dbReference type="SAM" id="MobiDB-lite"/>
    </source>
</evidence>
<sequence length="286" mass="31766">MNRDIREDVVAWCAGIGIPLVGIAGVKRWEDPPFLPWMPEEFFPQSILPGAQSVIVIGLPIHLPVLETSPSVYYRELYRTTNALLDQYTYRIAESLNARGYPSIFVPRDGYGSIEVLLENPVAFFSHRHAAYCAGLGTFGINNMILTPGYGPRVRFGSVITTAALPADPVMEENLCIRCMRCVRMCPVSAIPVEDYPEGRTDKHGCATWSAALNRRYLSPCGICIKVCPVGADRILFDRTDASVYEKRENAEGLHRIWEHVRRYGGRKPASTPSGDCSTNSLAERG</sequence>
<dbReference type="AlphaFoldDB" id="A0A0W8F2B5"/>
<dbReference type="PANTHER" id="PTHR42827:SF1">
    <property type="entry name" value="IRON-SULFUR CLUSTER-BINDING PROTEIN"/>
    <property type="match status" value="1"/>
</dbReference>
<evidence type="ECO:0000256" key="2">
    <source>
        <dbReference type="SAM" id="Phobius"/>
    </source>
</evidence>
<organism evidence="4">
    <name type="scientific">hydrocarbon metagenome</name>
    <dbReference type="NCBI Taxonomy" id="938273"/>
    <lineage>
        <taxon>unclassified sequences</taxon>
        <taxon>metagenomes</taxon>
        <taxon>ecological metagenomes</taxon>
    </lineage>
</organism>
<comment type="caution">
    <text evidence="4">The sequence shown here is derived from an EMBL/GenBank/DDBJ whole genome shotgun (WGS) entry which is preliminary data.</text>
</comment>
<dbReference type="PROSITE" id="PS51379">
    <property type="entry name" value="4FE4S_FER_2"/>
    <property type="match status" value="2"/>
</dbReference>
<dbReference type="SUPFAM" id="SSF54862">
    <property type="entry name" value="4Fe-4S ferredoxins"/>
    <property type="match status" value="1"/>
</dbReference>
<dbReference type="Gene3D" id="3.30.70.3270">
    <property type="match status" value="1"/>
</dbReference>
<feature type="transmembrane region" description="Helical" evidence="2">
    <location>
        <begin position="9"/>
        <end position="26"/>
    </location>
</feature>
<proteinExistence type="predicted"/>
<name>A0A0W8F2B5_9ZZZZ</name>
<keyword evidence="2" id="KW-0812">Transmembrane</keyword>
<accession>A0A0W8F2B5</accession>
<dbReference type="Pfam" id="PF12838">
    <property type="entry name" value="Fer4_7"/>
    <property type="match status" value="1"/>
</dbReference>